<evidence type="ECO:0000313" key="6">
    <source>
        <dbReference type="Proteomes" id="UP001293169"/>
    </source>
</evidence>
<dbReference type="Proteomes" id="UP000288843">
    <property type="component" value="Unassembled WGS sequence"/>
</dbReference>
<dbReference type="EMBL" id="DACSEA010000024">
    <property type="protein sequence ID" value="HAT1608066.1"/>
    <property type="molecule type" value="Genomic_DNA"/>
</dbReference>
<dbReference type="EMBL" id="JAXUDK010000004">
    <property type="protein sequence ID" value="MDZ7465404.1"/>
    <property type="molecule type" value="Genomic_DNA"/>
</dbReference>
<evidence type="ECO:0000313" key="5">
    <source>
        <dbReference type="Proteomes" id="UP000288843"/>
    </source>
</evidence>
<keyword evidence="6" id="KW-1185">Reference proteome</keyword>
<dbReference type="AlphaFoldDB" id="A0A443VLA9"/>
<dbReference type="PANTHER" id="PTHR33121">
    <property type="entry name" value="CYCLIC DI-GMP PHOSPHODIESTERASE PDEF"/>
    <property type="match status" value="1"/>
</dbReference>
<organism evidence="4 5">
    <name type="scientific">Raoultella planticola</name>
    <name type="common">Klebsiella planticola</name>
    <dbReference type="NCBI Taxonomy" id="575"/>
    <lineage>
        <taxon>Bacteria</taxon>
        <taxon>Pseudomonadati</taxon>
        <taxon>Pseudomonadota</taxon>
        <taxon>Gammaproteobacteria</taxon>
        <taxon>Enterobacterales</taxon>
        <taxon>Enterobacteriaceae</taxon>
        <taxon>Klebsiella/Raoultella group</taxon>
        <taxon>Raoultella</taxon>
    </lineage>
</organism>
<evidence type="ECO:0000259" key="1">
    <source>
        <dbReference type="PROSITE" id="PS50883"/>
    </source>
</evidence>
<dbReference type="Pfam" id="PF00563">
    <property type="entry name" value="EAL"/>
    <property type="match status" value="1"/>
</dbReference>
<evidence type="ECO:0000313" key="4">
    <source>
        <dbReference type="EMBL" id="RWT21978.1"/>
    </source>
</evidence>
<accession>A0A443VLA9</accession>
<comment type="caution">
    <text evidence="4">The sequence shown here is derived from an EMBL/GenBank/DDBJ whole genome shotgun (WGS) entry which is preliminary data.</text>
</comment>
<proteinExistence type="predicted"/>
<dbReference type="CDD" id="cd01948">
    <property type="entry name" value="EAL"/>
    <property type="match status" value="1"/>
</dbReference>
<dbReference type="GO" id="GO:0071111">
    <property type="term" value="F:cyclic-guanylate-specific phosphodiesterase activity"/>
    <property type="evidence" value="ECO:0007669"/>
    <property type="project" value="InterPro"/>
</dbReference>
<name>A0A443VLA9_RAOPL</name>
<reference evidence="2" key="1">
    <citation type="journal article" date="2018" name="Genome Biol.">
        <title>SKESA: strategic k-mer extension for scrupulous assemblies.</title>
        <authorList>
            <person name="Souvorov A."/>
            <person name="Agarwala R."/>
            <person name="Lipman D.J."/>
        </authorList>
    </citation>
    <scope>NUCLEOTIDE SEQUENCE</scope>
    <source>
        <strain evidence="2">MISC063</strain>
    </source>
</reference>
<reference evidence="2" key="3">
    <citation type="submission" date="2020-11" db="EMBL/GenBank/DDBJ databases">
        <authorList>
            <consortium name="NCBI Pathogen Detection Project"/>
        </authorList>
    </citation>
    <scope>NUCLEOTIDE SEQUENCE</scope>
    <source>
        <strain evidence="2">MISC063</strain>
    </source>
</reference>
<feature type="domain" description="EAL" evidence="1">
    <location>
        <begin position="222"/>
        <end position="472"/>
    </location>
</feature>
<dbReference type="Gene3D" id="3.20.20.450">
    <property type="entry name" value="EAL domain"/>
    <property type="match status" value="1"/>
</dbReference>
<dbReference type="InterPro" id="IPR001633">
    <property type="entry name" value="EAL_dom"/>
</dbReference>
<dbReference type="InterPro" id="IPR035919">
    <property type="entry name" value="EAL_sf"/>
</dbReference>
<dbReference type="GeneID" id="57427090"/>
<evidence type="ECO:0000313" key="2">
    <source>
        <dbReference type="EMBL" id="HAT1608066.1"/>
    </source>
</evidence>
<dbReference type="PROSITE" id="PS50883">
    <property type="entry name" value="EAL"/>
    <property type="match status" value="1"/>
</dbReference>
<reference evidence="4 5" key="2">
    <citation type="submission" date="2018-06" db="EMBL/GenBank/DDBJ databases">
        <title>Carbapenemase-producing Enterobacteriaceae present in wastewater treatment plant effluent and nearby surface waters in the US.</title>
        <authorList>
            <person name="Mathys D.A."/>
            <person name="Mollenkopf D.F."/>
            <person name="Feicht S.M."/>
            <person name="Adams R.J."/>
            <person name="Albers A.L."/>
            <person name="Stuever D.M."/>
            <person name="Daniels J.B."/>
            <person name="Wittum T.E."/>
        </authorList>
    </citation>
    <scope>NUCLEOTIDE SEQUENCE [LARGE SCALE GENOMIC DNA]</scope>
    <source>
        <strain evidence="4 5">GEO_47_Down_B</strain>
    </source>
</reference>
<sequence length="482" mass="54062">MDYILSPCAIAAEGLSSMMDDGGLLRPRRLFPQLHEALLIPDIVTVRRIVVFLPDDPFWLLLTLRQAGLLLKHSAVPLPMLILSRSPANWLWQTLLHQVGKPRHLARVRAVASDLPCRQLAALLSPDAGQSYPLLAQLASQESVICAKPAAGVSKPELSTALDWLRGFSINHQAQRRGLSHKTLYTQRSSGLKKMVEHHPHLASRFPGSQTKGQKTSAVAALSAFEREFIHAIHCRQVFPVFQPITDGRLILQGIEVLSRWRRNGDVLLPGEFLPQIRSEYAWLLLTAFVLQEAVQNINQYPGDYYFAVNIPPVIANNANIIRMMEAARQQLQEPQQGERLVLEFAETVDLNRHSKTGDTIARLQQQGFRIMLDDCFSRSSVLFPVRTVRFNEYKLDISIVNDLQRDPHALALIKSLIYYCQLSGSRCIAEGVDSLEKFNMLKALGIDRFQGYLISPPITGDNLADLIQRFSPGRYPTSIAG</sequence>
<gene>
    <name evidence="4" type="ORF">DN603_16015</name>
    <name evidence="2" type="ORF">I8Y23_004431</name>
    <name evidence="3" type="ORF">U5E74_06925</name>
</gene>
<dbReference type="EMBL" id="QKOX01000015">
    <property type="protein sequence ID" value="RWT21978.1"/>
    <property type="molecule type" value="Genomic_DNA"/>
</dbReference>
<dbReference type="PANTHER" id="PTHR33121:SF79">
    <property type="entry name" value="CYCLIC DI-GMP PHOSPHODIESTERASE PDED-RELATED"/>
    <property type="match status" value="1"/>
</dbReference>
<dbReference type="Proteomes" id="UP001293169">
    <property type="component" value="Unassembled WGS sequence"/>
</dbReference>
<dbReference type="SMART" id="SM00052">
    <property type="entry name" value="EAL"/>
    <property type="match status" value="1"/>
</dbReference>
<protein>
    <submittedName>
        <fullName evidence="4">EAL domain-containing protein</fullName>
    </submittedName>
</protein>
<dbReference type="Proteomes" id="UP000864422">
    <property type="component" value="Unassembled WGS sequence"/>
</dbReference>
<evidence type="ECO:0000313" key="3">
    <source>
        <dbReference type="EMBL" id="MDZ7465404.1"/>
    </source>
</evidence>
<dbReference type="InterPro" id="IPR050706">
    <property type="entry name" value="Cyclic-di-GMP_PDE-like"/>
</dbReference>
<dbReference type="SUPFAM" id="SSF141868">
    <property type="entry name" value="EAL domain-like"/>
    <property type="match status" value="1"/>
</dbReference>
<dbReference type="RefSeq" id="WP_046853553.1">
    <property type="nucleotide sequence ID" value="NZ_BIIS01000030.1"/>
</dbReference>
<reference evidence="3 6" key="4">
    <citation type="submission" date="2023-12" db="EMBL/GenBank/DDBJ databases">
        <title>N/s.</title>
        <authorList>
            <person name="Dale J."/>
        </authorList>
    </citation>
    <scope>NUCLEOTIDE SEQUENCE [LARGE SCALE GENOMIC DNA]</scope>
    <source>
        <strain evidence="3 6">2023EL-01226</strain>
    </source>
</reference>